<dbReference type="SUPFAM" id="SSF49785">
    <property type="entry name" value="Galactose-binding domain-like"/>
    <property type="match status" value="1"/>
</dbReference>
<name>A0ABN8IXV1_9NEOP</name>
<sequence length="207" mass="23706">MAHSHCNHGNHDHDHSNAEEIGVQYNLFEKIDKENLQCLNESVDGSGKTVFKPWERRLDFSQYVESDADEELLFNIPFTGNVKLKGIIIVSEDSDTHPSKLRLFKNKPNMSFDDVSLEPDQSFELQKDYEGVIEYTPKIVAFSSVSHLTMHFPANFGAETTKIYYIGLKGEWTPGHRHGVTICTYEARPMLDDHKLKHLDSISRPIE</sequence>
<dbReference type="InterPro" id="IPR037047">
    <property type="entry name" value="PITH_dom_sf"/>
</dbReference>
<dbReference type="InterPro" id="IPR008979">
    <property type="entry name" value="Galactose-bd-like_sf"/>
</dbReference>
<evidence type="ECO:0000259" key="2">
    <source>
        <dbReference type="PROSITE" id="PS51532"/>
    </source>
</evidence>
<dbReference type="Pfam" id="PF06201">
    <property type="entry name" value="PITH"/>
    <property type="match status" value="1"/>
</dbReference>
<dbReference type="Proteomes" id="UP000837857">
    <property type="component" value="Chromosome 4"/>
</dbReference>
<dbReference type="PANTHER" id="PTHR12175:SF1">
    <property type="entry name" value="PITH DOMAIN-CONTAINING PROTEIN 1"/>
    <property type="match status" value="1"/>
</dbReference>
<comment type="similarity">
    <text evidence="1">Belongs to the PITHD1 family.</text>
</comment>
<dbReference type="EMBL" id="OW152816">
    <property type="protein sequence ID" value="CAH2066693.1"/>
    <property type="molecule type" value="Genomic_DNA"/>
</dbReference>
<dbReference type="PROSITE" id="PS51532">
    <property type="entry name" value="PITH"/>
    <property type="match status" value="1"/>
</dbReference>
<evidence type="ECO:0000313" key="3">
    <source>
        <dbReference type="EMBL" id="CAH2066693.1"/>
    </source>
</evidence>
<gene>
    <name evidence="3" type="ORF">IPOD504_LOCUS13540</name>
</gene>
<accession>A0ABN8IXV1</accession>
<dbReference type="PANTHER" id="PTHR12175">
    <property type="entry name" value="AD039 HT014 THIOREDOXIN FAMILY TRP26"/>
    <property type="match status" value="1"/>
</dbReference>
<evidence type="ECO:0000313" key="4">
    <source>
        <dbReference type="Proteomes" id="UP000837857"/>
    </source>
</evidence>
<dbReference type="InterPro" id="IPR045099">
    <property type="entry name" value="PITH1-like"/>
</dbReference>
<protein>
    <recommendedName>
        <fullName evidence="2">PITH domain-containing protein</fullName>
    </recommendedName>
</protein>
<evidence type="ECO:0000256" key="1">
    <source>
        <dbReference type="ARBA" id="ARBA00025788"/>
    </source>
</evidence>
<dbReference type="Gene3D" id="2.60.120.470">
    <property type="entry name" value="PITH domain"/>
    <property type="match status" value="1"/>
</dbReference>
<keyword evidence="4" id="KW-1185">Reference proteome</keyword>
<proteinExistence type="inferred from homology"/>
<organism evidence="3 4">
    <name type="scientific">Iphiclides podalirius</name>
    <name type="common">scarce swallowtail</name>
    <dbReference type="NCBI Taxonomy" id="110791"/>
    <lineage>
        <taxon>Eukaryota</taxon>
        <taxon>Metazoa</taxon>
        <taxon>Ecdysozoa</taxon>
        <taxon>Arthropoda</taxon>
        <taxon>Hexapoda</taxon>
        <taxon>Insecta</taxon>
        <taxon>Pterygota</taxon>
        <taxon>Neoptera</taxon>
        <taxon>Endopterygota</taxon>
        <taxon>Lepidoptera</taxon>
        <taxon>Glossata</taxon>
        <taxon>Ditrysia</taxon>
        <taxon>Papilionoidea</taxon>
        <taxon>Papilionidae</taxon>
        <taxon>Papilioninae</taxon>
        <taxon>Iphiclides</taxon>
    </lineage>
</organism>
<feature type="domain" description="PITH" evidence="2">
    <location>
        <begin position="16"/>
        <end position="188"/>
    </location>
</feature>
<reference evidence="3" key="1">
    <citation type="submission" date="2022-03" db="EMBL/GenBank/DDBJ databases">
        <authorList>
            <person name="Martin H S."/>
        </authorList>
    </citation>
    <scope>NUCLEOTIDE SEQUENCE</scope>
</reference>
<feature type="non-terminal residue" evidence="3">
    <location>
        <position position="207"/>
    </location>
</feature>
<dbReference type="InterPro" id="IPR010400">
    <property type="entry name" value="PITH_dom"/>
</dbReference>